<dbReference type="PANTHER" id="PTHR10971">
    <property type="entry name" value="MRNA EXPORT FACTOR AND BUB3"/>
    <property type="match status" value="1"/>
</dbReference>
<sequence length="372" mass="40771">MFGGSSNFNSKPLFGSTTSMSSTPVATSSTPDDILVEGAPDDTVQVLRFSPSTTEKPLLAAGSWDGVVRVWMINDNGQSDGKAQQNIPAPVLDLAWTEDGSKIFIAAADKDVRLWDLASNQVAVVGTHDGPVKTCHWINGNNYQCLMTGSYDKTLRFWDMRNLPTQNSLTNIQLPERVYAADVIYPMAVVALANKNIKVYNLENGPTEVKNIESPLKFQIRCIAIFKDKSNTNPCGFALGTIEGRVAIQYAEAANPKDNFTFKCHRSAELVNGYQEIYGVNDVAFHPSHGTLVTIGSDGRYSMWDKDARTKLKTSDSHPMPLTCADVHSSGQILAYALGYDWSRGHEGNTQAGGVKIVLHKCFEDMKPRAKK</sequence>
<dbReference type="PROSITE" id="PS00678">
    <property type="entry name" value="WD_REPEATS_1"/>
    <property type="match status" value="2"/>
</dbReference>
<evidence type="ECO:0000256" key="3">
    <source>
        <dbReference type="PROSITE-ProRule" id="PRU00221"/>
    </source>
</evidence>
<proteinExistence type="predicted"/>
<dbReference type="InterPro" id="IPR001680">
    <property type="entry name" value="WD40_rpt"/>
</dbReference>
<dbReference type="AlphaFoldDB" id="A0A8S1GYA6"/>
<reference evidence="5" key="1">
    <citation type="submission" date="2020-10" db="EMBL/GenBank/DDBJ databases">
        <authorList>
            <person name="Kikuchi T."/>
        </authorList>
    </citation>
    <scope>NUCLEOTIDE SEQUENCE</scope>
    <source>
        <strain evidence="5">NKZ352</strain>
    </source>
</reference>
<dbReference type="Pfam" id="PF00400">
    <property type="entry name" value="WD40"/>
    <property type="match status" value="4"/>
</dbReference>
<evidence type="ECO:0000313" key="5">
    <source>
        <dbReference type="EMBL" id="CAD6186110.1"/>
    </source>
</evidence>
<feature type="repeat" description="WD" evidence="3">
    <location>
        <begin position="91"/>
        <end position="125"/>
    </location>
</feature>
<dbReference type="InterPro" id="IPR020472">
    <property type="entry name" value="WD40_PAC1"/>
</dbReference>
<evidence type="ECO:0000256" key="1">
    <source>
        <dbReference type="ARBA" id="ARBA00022574"/>
    </source>
</evidence>
<evidence type="ECO:0000313" key="6">
    <source>
        <dbReference type="Proteomes" id="UP000835052"/>
    </source>
</evidence>
<protein>
    <submittedName>
        <fullName evidence="5">Uncharacterized protein</fullName>
    </submittedName>
</protein>
<dbReference type="PRINTS" id="PR00320">
    <property type="entry name" value="GPROTEINBRPT"/>
</dbReference>
<feature type="repeat" description="WD" evidence="3">
    <location>
        <begin position="280"/>
        <end position="314"/>
    </location>
</feature>
<dbReference type="EMBL" id="CAJGYM010000004">
    <property type="protein sequence ID" value="CAD6186110.1"/>
    <property type="molecule type" value="Genomic_DNA"/>
</dbReference>
<comment type="caution">
    <text evidence="5">The sequence shown here is derived from an EMBL/GenBank/DDBJ whole genome shotgun (WGS) entry which is preliminary data.</text>
</comment>
<evidence type="ECO:0000256" key="4">
    <source>
        <dbReference type="SAM" id="MobiDB-lite"/>
    </source>
</evidence>
<feature type="region of interest" description="Disordered" evidence="4">
    <location>
        <begin position="1"/>
        <end position="34"/>
    </location>
</feature>
<dbReference type="SMART" id="SM00320">
    <property type="entry name" value="WD40"/>
    <property type="match status" value="4"/>
</dbReference>
<dbReference type="FunFam" id="2.130.10.10:FF:000776">
    <property type="entry name" value="mRNA export factor"/>
    <property type="match status" value="1"/>
</dbReference>
<dbReference type="Gene3D" id="2.130.10.10">
    <property type="entry name" value="YVTN repeat-like/Quinoprotein amine dehydrogenase"/>
    <property type="match status" value="1"/>
</dbReference>
<gene>
    <name evidence="5" type="ORF">CAUJ_LOCUS2029</name>
</gene>
<dbReference type="InterPro" id="IPR015943">
    <property type="entry name" value="WD40/YVTN_repeat-like_dom_sf"/>
</dbReference>
<dbReference type="InterPro" id="IPR036322">
    <property type="entry name" value="WD40_repeat_dom_sf"/>
</dbReference>
<feature type="compositionally biased region" description="Polar residues" evidence="4">
    <location>
        <begin position="1"/>
        <end position="31"/>
    </location>
</feature>
<feature type="repeat" description="WD" evidence="3">
    <location>
        <begin position="146"/>
        <end position="168"/>
    </location>
</feature>
<accession>A0A8S1GYA6</accession>
<dbReference type="SUPFAM" id="SSF50978">
    <property type="entry name" value="WD40 repeat-like"/>
    <property type="match status" value="1"/>
</dbReference>
<dbReference type="PROSITE" id="PS50082">
    <property type="entry name" value="WD_REPEATS_2"/>
    <property type="match status" value="3"/>
</dbReference>
<evidence type="ECO:0000256" key="2">
    <source>
        <dbReference type="ARBA" id="ARBA00022737"/>
    </source>
</evidence>
<dbReference type="Proteomes" id="UP000835052">
    <property type="component" value="Unassembled WGS sequence"/>
</dbReference>
<organism evidence="5 6">
    <name type="scientific">Caenorhabditis auriculariae</name>
    <dbReference type="NCBI Taxonomy" id="2777116"/>
    <lineage>
        <taxon>Eukaryota</taxon>
        <taxon>Metazoa</taxon>
        <taxon>Ecdysozoa</taxon>
        <taxon>Nematoda</taxon>
        <taxon>Chromadorea</taxon>
        <taxon>Rhabditida</taxon>
        <taxon>Rhabditina</taxon>
        <taxon>Rhabditomorpha</taxon>
        <taxon>Rhabditoidea</taxon>
        <taxon>Rhabditidae</taxon>
        <taxon>Peloderinae</taxon>
        <taxon>Caenorhabditis</taxon>
    </lineage>
</organism>
<name>A0A8S1GYA6_9PELO</name>
<dbReference type="OrthoDB" id="256303at2759"/>
<keyword evidence="6" id="KW-1185">Reference proteome</keyword>
<keyword evidence="1 3" id="KW-0853">WD repeat</keyword>
<keyword evidence="2" id="KW-0677">Repeat</keyword>
<dbReference type="InterPro" id="IPR019775">
    <property type="entry name" value="WD40_repeat_CS"/>
</dbReference>